<dbReference type="Proteomes" id="UP000887566">
    <property type="component" value="Unplaced"/>
</dbReference>
<name>A0A914XLC6_9BILA</name>
<evidence type="ECO:0000313" key="3">
    <source>
        <dbReference type="Proteomes" id="UP000887566"/>
    </source>
</evidence>
<feature type="region of interest" description="Disordered" evidence="2">
    <location>
        <begin position="628"/>
        <end position="656"/>
    </location>
</feature>
<dbReference type="GO" id="GO:0051726">
    <property type="term" value="P:regulation of cell cycle"/>
    <property type="evidence" value="ECO:0007669"/>
    <property type="project" value="TreeGrafter"/>
</dbReference>
<evidence type="ECO:0000313" key="4">
    <source>
        <dbReference type="WBParaSite" id="PSAMB.scaffold8size148366.g125.t2"/>
    </source>
</evidence>
<reference evidence="4" key="1">
    <citation type="submission" date="2022-11" db="UniProtKB">
        <authorList>
            <consortium name="WormBaseParasite"/>
        </authorList>
    </citation>
    <scope>IDENTIFICATION</scope>
</reference>
<dbReference type="AlphaFoldDB" id="A0A914XLC6"/>
<sequence length="1034" mass="116649">MPIAESKADTLHLIRLLESGDAKVSEEATQALRQQLAAGDGIDALLEHYSMNKSGRSLELLCTIREPSDRALLDKLQDALQRAPLATFILLGQIVQNQPSWLPKLSHHMLFHNVLRQIHTTQSTILLIAGLLLLSSLLPHCPLLNEATLENMFITLYKAGETLQRRTKHSSKTDSETEVHTAHLRYAIKQYFTRLYGIYPWNLLHFLRSKFVRAEKSTMTMFSDVFEPLLNGVRLHPMLLVVNKEKELSKERWARREPHDVLADCERVIVDEDILLNQEHDNEMRGRVYSFLSTNSTASDRISKPRPKLASFSFRSEVSSEDLIKASALRQSRPSFDDPADEHYSSPSVAVGLETPPESERATPVHNVLARRDSLTLKSGQMLVPTVDLRRSTGGAEDLRNRRPSFGQRMTNLLRPRGKTESNINGGGSSPTLLKSSTASSFDTTIPATTAEEEEADASEAPVEVVGTEAVHHTRQLSINSTAEEATEARESPPTLTEVMEQVHQGTDETADAEVAQLLNQSPAVNKPEIQFQVVAPDSPPPLSTKDGQRFSVASYMTNMNRMRFHSECPPLGDENDNDEDDFTTPSPAELTQRSMDRFVKRSLSCPMKMKEARERVLAKLKTQKIEPIAEQQPFSNEGQAKPLEDSGQGSAPSLKDIADSFPYLQLLKSTRPDDETDGDAIALAADSHRRDGYMDASEKHHNSLAALGLADRGPGKIYDDMSHILQGVPLPQQVEVLRTRLALVNQHLLYERSRRLIHAQRNRRLFGRLKQQKTNDEQWLKLNSDVHQEREQKETFVKELIVARKVNREQQKQFADAEYRLNEQLTAANGKIAKLERTIEAMKRQHEQSAVAAKALTKEVDLAKRRAEDAETMRLLAERQTGDVGLLRAQLDDARRTNSALRDKFQDAQSLTRLLQNAESQRRTAELRLKEVVDSTKKEVSDLKRQLRKERNHAEASAQLAQNVEPQLRESRQHIVELNNANERAGQVHQEHVDAAEQKFRALMSVCRRQEAHIVDLYKTLEEQHFIAPPGAE</sequence>
<feature type="region of interest" description="Disordered" evidence="2">
    <location>
        <begin position="330"/>
        <end position="364"/>
    </location>
</feature>
<protein>
    <submittedName>
        <fullName evidence="4">Hamartin</fullName>
    </submittedName>
</protein>
<evidence type="ECO:0000256" key="2">
    <source>
        <dbReference type="SAM" id="MobiDB-lite"/>
    </source>
</evidence>
<dbReference type="GO" id="GO:0008285">
    <property type="term" value="P:negative regulation of cell population proliferation"/>
    <property type="evidence" value="ECO:0007669"/>
    <property type="project" value="TreeGrafter"/>
</dbReference>
<evidence type="ECO:0000256" key="1">
    <source>
        <dbReference type="SAM" id="Coils"/>
    </source>
</evidence>
<feature type="coiled-coil region" evidence="1">
    <location>
        <begin position="826"/>
        <end position="965"/>
    </location>
</feature>
<dbReference type="GO" id="GO:0032007">
    <property type="term" value="P:negative regulation of TOR signaling"/>
    <property type="evidence" value="ECO:0007669"/>
    <property type="project" value="TreeGrafter"/>
</dbReference>
<dbReference type="Pfam" id="PF04388">
    <property type="entry name" value="Hamartin"/>
    <property type="match status" value="1"/>
</dbReference>
<accession>A0A914XLC6</accession>
<dbReference type="WBParaSite" id="PSAMB.scaffold8size148366.g125.t2">
    <property type="protein sequence ID" value="PSAMB.scaffold8size148366.g125.t2"/>
    <property type="gene ID" value="PSAMB.scaffold8size148366.g125"/>
</dbReference>
<keyword evidence="3" id="KW-1185">Reference proteome</keyword>
<feature type="region of interest" description="Disordered" evidence="2">
    <location>
        <begin position="566"/>
        <end position="589"/>
    </location>
</feature>
<dbReference type="PANTHER" id="PTHR15154">
    <property type="entry name" value="HAMARTIN"/>
    <property type="match status" value="1"/>
</dbReference>
<feature type="region of interest" description="Disordered" evidence="2">
    <location>
        <begin position="417"/>
        <end position="442"/>
    </location>
</feature>
<dbReference type="GO" id="GO:0033596">
    <property type="term" value="C:TSC1-TSC2 complex"/>
    <property type="evidence" value="ECO:0007669"/>
    <property type="project" value="TreeGrafter"/>
</dbReference>
<organism evidence="3 4">
    <name type="scientific">Plectus sambesii</name>
    <dbReference type="NCBI Taxonomy" id="2011161"/>
    <lineage>
        <taxon>Eukaryota</taxon>
        <taxon>Metazoa</taxon>
        <taxon>Ecdysozoa</taxon>
        <taxon>Nematoda</taxon>
        <taxon>Chromadorea</taxon>
        <taxon>Plectida</taxon>
        <taxon>Plectina</taxon>
        <taxon>Plectoidea</taxon>
        <taxon>Plectidae</taxon>
        <taxon>Plectus</taxon>
    </lineage>
</organism>
<feature type="compositionally biased region" description="Polar residues" evidence="2">
    <location>
        <begin position="430"/>
        <end position="442"/>
    </location>
</feature>
<keyword evidence="1" id="KW-0175">Coiled coil</keyword>
<feature type="compositionally biased region" description="Acidic residues" evidence="2">
    <location>
        <begin position="574"/>
        <end position="583"/>
    </location>
</feature>
<dbReference type="PANTHER" id="PTHR15154:SF2">
    <property type="entry name" value="HAMARTIN"/>
    <property type="match status" value="1"/>
</dbReference>
<proteinExistence type="predicted"/>
<dbReference type="InterPro" id="IPR007483">
    <property type="entry name" value="Hamartin"/>
</dbReference>